<sequence length="335" mass="35111">MPAVPIPITNSDPVDLITGAYATNVLLAGGVTLTTAQAAILGNLITAASREVIRYCSRKFGAQTYSEIVTPEGSRQDRGEPATAKLSAFPVQSVTSVMTGRSSVMTVTNRDSTTNQIASVVFSMTGDVEYLDLTYTGLSLSRTASGATCTDTLTFASHVTLDALATAINALGNGWSATVNATGAAPNIGLFPSASLVGVREPKNALGTGVCLGLFTTPASSYDIDRSTGIMRCYGWSGNAFGDPFGAPWDGLGGDGGSWGWGQYQVTYTAGWATVPENLQQVCAEVVKGIYARLDGDPSLKGETADKYSWTAKDVMTNLPEWATSVLGFYKDWSV</sequence>
<accession>A0AAU7CN08</accession>
<proteinExistence type="predicted"/>
<dbReference type="RefSeq" id="WP_406699235.1">
    <property type="nucleotide sequence ID" value="NZ_CP155447.1"/>
</dbReference>
<name>A0AAU7CN08_9BACT</name>
<dbReference type="AlphaFoldDB" id="A0AAU7CN08"/>
<dbReference type="EMBL" id="CP155447">
    <property type="protein sequence ID" value="XBH06384.1"/>
    <property type="molecule type" value="Genomic_DNA"/>
</dbReference>
<protein>
    <recommendedName>
        <fullName evidence="2">Phage tail protein</fullName>
    </recommendedName>
</protein>
<evidence type="ECO:0008006" key="2">
    <source>
        <dbReference type="Google" id="ProtNLM"/>
    </source>
</evidence>
<reference evidence="1" key="1">
    <citation type="submission" date="2024-05" db="EMBL/GenBank/DDBJ databases">
        <title>Planctomycetes of the genus Singulisphaera possess chitinolytic capabilities.</title>
        <authorList>
            <person name="Ivanova A."/>
        </authorList>
    </citation>
    <scope>NUCLEOTIDE SEQUENCE</scope>
    <source>
        <strain evidence="1">Ch08T</strain>
    </source>
</reference>
<evidence type="ECO:0000313" key="1">
    <source>
        <dbReference type="EMBL" id="XBH06384.1"/>
    </source>
</evidence>
<gene>
    <name evidence="1" type="ORF">V5E97_10195</name>
</gene>
<organism evidence="1">
    <name type="scientific">Singulisphaera sp. Ch08</name>
    <dbReference type="NCBI Taxonomy" id="3120278"/>
    <lineage>
        <taxon>Bacteria</taxon>
        <taxon>Pseudomonadati</taxon>
        <taxon>Planctomycetota</taxon>
        <taxon>Planctomycetia</taxon>
        <taxon>Isosphaerales</taxon>
        <taxon>Isosphaeraceae</taxon>
        <taxon>Singulisphaera</taxon>
    </lineage>
</organism>